<feature type="transmembrane region" description="Helical" evidence="5">
    <location>
        <begin position="109"/>
        <end position="132"/>
    </location>
</feature>
<evidence type="ECO:0000256" key="4">
    <source>
        <dbReference type="ARBA" id="ARBA00023136"/>
    </source>
</evidence>
<dbReference type="PANTHER" id="PTHR35814:SF1">
    <property type="entry name" value="GLUTATHIONE S-TRANSFERASE-RELATED"/>
    <property type="match status" value="1"/>
</dbReference>
<dbReference type="EMBL" id="FMXN01000005">
    <property type="protein sequence ID" value="SDB28852.1"/>
    <property type="molecule type" value="Genomic_DNA"/>
</dbReference>
<keyword evidence="3 5" id="KW-1133">Transmembrane helix</keyword>
<sequence length="134" mass="14029">MAASLNITLLYAGLLAVLLIVWSLNVVRLRLQEQVGLGSGQSIRLAAAIRIQGNFVEYVPMALVLLALMEWHGAAAPLLHTLGLVLLIGRLIHGIGLTQSAGKSAGRMLGTLATMAVLLVQAGYAIGAYFGAIL</sequence>
<keyword evidence="4 5" id="KW-0472">Membrane</keyword>
<evidence type="ECO:0000256" key="1">
    <source>
        <dbReference type="ARBA" id="ARBA00004370"/>
    </source>
</evidence>
<proteinExistence type="predicted"/>
<evidence type="ECO:0000256" key="5">
    <source>
        <dbReference type="SAM" id="Phobius"/>
    </source>
</evidence>
<protein>
    <recommendedName>
        <fullName evidence="8">Glutathione S-transferase</fullName>
    </recommendedName>
</protein>
<evidence type="ECO:0000313" key="6">
    <source>
        <dbReference type="EMBL" id="SDB28852.1"/>
    </source>
</evidence>
<evidence type="ECO:0000256" key="3">
    <source>
        <dbReference type="ARBA" id="ARBA00022989"/>
    </source>
</evidence>
<feature type="transmembrane region" description="Helical" evidence="5">
    <location>
        <begin position="6"/>
        <end position="27"/>
    </location>
</feature>
<evidence type="ECO:0000256" key="2">
    <source>
        <dbReference type="ARBA" id="ARBA00022692"/>
    </source>
</evidence>
<dbReference type="Gene3D" id="1.20.120.550">
    <property type="entry name" value="Membrane associated eicosanoid/glutathione metabolism-like domain"/>
    <property type="match status" value="1"/>
</dbReference>
<dbReference type="GO" id="GO:0016020">
    <property type="term" value="C:membrane"/>
    <property type="evidence" value="ECO:0007669"/>
    <property type="project" value="UniProtKB-SubCell"/>
</dbReference>
<reference evidence="7" key="1">
    <citation type="submission" date="2016-10" db="EMBL/GenBank/DDBJ databases">
        <authorList>
            <person name="Varghese N."/>
            <person name="Submissions S."/>
        </authorList>
    </citation>
    <scope>NUCLEOTIDE SEQUENCE [LARGE SCALE GENOMIC DNA]</scope>
    <source>
        <strain evidence="7">CGMCC 1.10824</strain>
    </source>
</reference>
<dbReference type="RefSeq" id="WP_092592599.1">
    <property type="nucleotide sequence ID" value="NZ_FMXN01000005.1"/>
</dbReference>
<dbReference type="PANTHER" id="PTHR35814">
    <property type="match status" value="1"/>
</dbReference>
<comment type="subcellular location">
    <subcellularLocation>
        <location evidence="1">Membrane</location>
    </subcellularLocation>
</comment>
<dbReference type="STRING" id="1159017.SAMN02927930_01113"/>
<feature type="transmembrane region" description="Helical" evidence="5">
    <location>
        <begin position="74"/>
        <end position="97"/>
    </location>
</feature>
<dbReference type="InterPro" id="IPR001129">
    <property type="entry name" value="Membr-assoc_MAPEG"/>
</dbReference>
<dbReference type="Proteomes" id="UP000199626">
    <property type="component" value="Unassembled WGS sequence"/>
</dbReference>
<keyword evidence="7" id="KW-1185">Reference proteome</keyword>
<evidence type="ECO:0000313" key="7">
    <source>
        <dbReference type="Proteomes" id="UP000199626"/>
    </source>
</evidence>
<dbReference type="InterPro" id="IPR023352">
    <property type="entry name" value="MAPEG-like_dom_sf"/>
</dbReference>
<feature type="transmembrane region" description="Helical" evidence="5">
    <location>
        <begin position="47"/>
        <end position="68"/>
    </location>
</feature>
<name>A0A1G6C7R2_9GAMM</name>
<dbReference type="SUPFAM" id="SSF161084">
    <property type="entry name" value="MAPEG domain-like"/>
    <property type="match status" value="1"/>
</dbReference>
<dbReference type="Pfam" id="PF01124">
    <property type="entry name" value="MAPEG"/>
    <property type="match status" value="1"/>
</dbReference>
<gene>
    <name evidence="6" type="ORF">SAMN02927930_01113</name>
</gene>
<accession>A0A1G6C7R2</accession>
<organism evidence="6 7">
    <name type="scientific">Pseudidiomarina indica</name>
    <dbReference type="NCBI Taxonomy" id="1159017"/>
    <lineage>
        <taxon>Bacteria</taxon>
        <taxon>Pseudomonadati</taxon>
        <taxon>Pseudomonadota</taxon>
        <taxon>Gammaproteobacteria</taxon>
        <taxon>Alteromonadales</taxon>
        <taxon>Idiomarinaceae</taxon>
        <taxon>Pseudidiomarina</taxon>
    </lineage>
</organism>
<dbReference type="AlphaFoldDB" id="A0A1G6C7R2"/>
<dbReference type="OrthoDB" id="8537976at2"/>
<evidence type="ECO:0008006" key="8">
    <source>
        <dbReference type="Google" id="ProtNLM"/>
    </source>
</evidence>
<keyword evidence="2 5" id="KW-0812">Transmembrane</keyword>